<dbReference type="OrthoDB" id="997349at2"/>
<dbReference type="Proteomes" id="UP000298285">
    <property type="component" value="Unassembled WGS sequence"/>
</dbReference>
<evidence type="ECO:0000313" key="2">
    <source>
        <dbReference type="Proteomes" id="UP000298285"/>
    </source>
</evidence>
<dbReference type="InterPro" id="IPR053842">
    <property type="entry name" value="NikA-like"/>
</dbReference>
<accession>A0A4Y9IIC0</accession>
<comment type="caution">
    <text evidence="1">The sequence shown here is derived from an EMBL/GenBank/DDBJ whole genome shotgun (WGS) entry which is preliminary data.</text>
</comment>
<gene>
    <name evidence="1" type="ORF">E4T88_16865</name>
</gene>
<organism evidence="1 2">
    <name type="scientific">Dysgonomonas mossii</name>
    <dbReference type="NCBI Taxonomy" id="163665"/>
    <lineage>
        <taxon>Bacteria</taxon>
        <taxon>Pseudomonadati</taxon>
        <taxon>Bacteroidota</taxon>
        <taxon>Bacteroidia</taxon>
        <taxon>Bacteroidales</taxon>
        <taxon>Dysgonomonadaceae</taxon>
        <taxon>Dysgonomonas</taxon>
    </lineage>
</organism>
<sequence>MENKDKLEAKVLRGRPRKKKKKLSCSINLKLSEKDFNSVKEKAERLGMKATQYAREMVLKGSVKLRYTLEDLNLIRKLSGMANNLNQLVKTIKFLTVKRLEKMAVPLLESIQNIINKLSDDWKNSKRTKF</sequence>
<dbReference type="RefSeq" id="WP_135107471.1">
    <property type="nucleotide sequence ID" value="NZ_JADGKW010000010.1"/>
</dbReference>
<name>A0A4Y9IIC0_9BACT</name>
<dbReference type="EMBL" id="SPPK01000010">
    <property type="protein sequence ID" value="TFU86842.1"/>
    <property type="molecule type" value="Genomic_DNA"/>
</dbReference>
<dbReference type="Pfam" id="PF21983">
    <property type="entry name" value="NikA-like"/>
    <property type="match status" value="1"/>
</dbReference>
<dbReference type="AlphaFoldDB" id="A0A4Y9IIC0"/>
<protein>
    <submittedName>
        <fullName evidence="1">Plasmid mobilization relaxosome protein MobC</fullName>
    </submittedName>
</protein>
<proteinExistence type="predicted"/>
<reference evidence="1 2" key="1">
    <citation type="submission" date="2019-03" db="EMBL/GenBank/DDBJ databases">
        <title>Diversity of the mouse oral microbiome.</title>
        <authorList>
            <person name="Joseph S."/>
            <person name="Aduse-Opoku J."/>
            <person name="Curtis M."/>
            <person name="Wade W."/>
            <person name="Hashim A."/>
        </authorList>
    </citation>
    <scope>NUCLEOTIDE SEQUENCE [LARGE SCALE GENOMIC DNA]</scope>
    <source>
        <strain evidence="1 2">P11</strain>
    </source>
</reference>
<evidence type="ECO:0000313" key="1">
    <source>
        <dbReference type="EMBL" id="TFU86842.1"/>
    </source>
</evidence>